<evidence type="ECO:0000256" key="2">
    <source>
        <dbReference type="ARBA" id="ARBA00022741"/>
    </source>
</evidence>
<dbReference type="InterPro" id="IPR013126">
    <property type="entry name" value="Hsp_70_fam"/>
</dbReference>
<keyword evidence="5" id="KW-0346">Stress response</keyword>
<dbReference type="PROSITE" id="PS01036">
    <property type="entry name" value="HSP70_3"/>
    <property type="match status" value="1"/>
</dbReference>
<dbReference type="InterPro" id="IPR029048">
    <property type="entry name" value="HSP70_C_sf"/>
</dbReference>
<dbReference type="InterPro" id="IPR018181">
    <property type="entry name" value="Heat_shock_70_CS"/>
</dbReference>
<evidence type="ECO:0000313" key="6">
    <source>
        <dbReference type="Proteomes" id="UP000051952"/>
    </source>
</evidence>
<dbReference type="FunFam" id="3.90.640.10:FF:000002">
    <property type="entry name" value="Heat shock 70 kDa"/>
    <property type="match status" value="1"/>
</dbReference>
<reference evidence="6" key="1">
    <citation type="submission" date="2015-09" db="EMBL/GenBank/DDBJ databases">
        <authorList>
            <consortium name="Pathogen Informatics"/>
        </authorList>
    </citation>
    <scope>NUCLEOTIDE SEQUENCE [LARGE SCALE GENOMIC DNA]</scope>
    <source>
        <strain evidence="6">Lake Konstanz</strain>
    </source>
</reference>
<keyword evidence="3 4" id="KW-0067">ATP-binding</keyword>
<dbReference type="PANTHER" id="PTHR19375">
    <property type="entry name" value="HEAT SHOCK PROTEIN 70KDA"/>
    <property type="match status" value="1"/>
</dbReference>
<dbReference type="Pfam" id="PF00012">
    <property type="entry name" value="HSP70"/>
    <property type="match status" value="2"/>
</dbReference>
<dbReference type="InterPro" id="IPR029047">
    <property type="entry name" value="HSP70_peptide-bd_sf"/>
</dbReference>
<accession>A0A0S4JND6</accession>
<keyword evidence="6" id="KW-1185">Reference proteome</keyword>
<evidence type="ECO:0000256" key="4">
    <source>
        <dbReference type="RuleBase" id="RU003322"/>
    </source>
</evidence>
<feature type="non-terminal residue" evidence="5">
    <location>
        <position position="1"/>
    </location>
</feature>
<keyword evidence="2 4" id="KW-0547">Nucleotide-binding</keyword>
<dbReference type="FunFam" id="3.30.30.30:FF:000005">
    <property type="entry name" value="Heat shock protein ssb1"/>
    <property type="match status" value="2"/>
</dbReference>
<evidence type="ECO:0000313" key="5">
    <source>
        <dbReference type="EMBL" id="CUG91763.1"/>
    </source>
</evidence>
<dbReference type="Gene3D" id="1.20.1270.10">
    <property type="match status" value="1"/>
</dbReference>
<dbReference type="OrthoDB" id="2401965at2759"/>
<dbReference type="Gene3D" id="2.60.34.10">
    <property type="entry name" value="Substrate Binding Domain Of DNAk, Chain A, domain 1"/>
    <property type="match status" value="1"/>
</dbReference>
<dbReference type="Gene3D" id="3.30.420.40">
    <property type="match status" value="4"/>
</dbReference>
<gene>
    <name evidence="5" type="ORF">BSAL_34010</name>
</gene>
<dbReference type="EMBL" id="CYKH01001968">
    <property type="protein sequence ID" value="CUG91763.1"/>
    <property type="molecule type" value="Genomic_DNA"/>
</dbReference>
<dbReference type="GO" id="GO:0005524">
    <property type="term" value="F:ATP binding"/>
    <property type="evidence" value="ECO:0007669"/>
    <property type="project" value="UniProtKB-KW"/>
</dbReference>
<dbReference type="OMA" id="ITVEVQW"/>
<dbReference type="PROSITE" id="PS00329">
    <property type="entry name" value="HSP70_2"/>
    <property type="match status" value="2"/>
</dbReference>
<dbReference type="FunFam" id="3.30.420.40:FF:000004">
    <property type="entry name" value="Molecular chaperone DnaK"/>
    <property type="match status" value="2"/>
</dbReference>
<evidence type="ECO:0000256" key="1">
    <source>
        <dbReference type="ARBA" id="ARBA00007381"/>
    </source>
</evidence>
<dbReference type="FunFam" id="2.60.34.10:FF:000012">
    <property type="entry name" value="Heat shock 70 kDa protein"/>
    <property type="match status" value="1"/>
</dbReference>
<dbReference type="Gene3D" id="3.90.640.10">
    <property type="entry name" value="Actin, Chain A, domain 4"/>
    <property type="match status" value="1"/>
</dbReference>
<dbReference type="InterPro" id="IPR043129">
    <property type="entry name" value="ATPase_NBD"/>
</dbReference>
<dbReference type="PRINTS" id="PR00301">
    <property type="entry name" value="HEATSHOCK70"/>
</dbReference>
<protein>
    <submittedName>
        <fullName evidence="5">Heat shock protein 70, putative</fullName>
    </submittedName>
</protein>
<comment type="similarity">
    <text evidence="1 4">Belongs to the heat shock protein 70 family.</text>
</comment>
<organism evidence="5 6">
    <name type="scientific">Bodo saltans</name>
    <name type="common">Flagellated protozoan</name>
    <dbReference type="NCBI Taxonomy" id="75058"/>
    <lineage>
        <taxon>Eukaryota</taxon>
        <taxon>Discoba</taxon>
        <taxon>Euglenozoa</taxon>
        <taxon>Kinetoplastea</taxon>
        <taxon>Metakinetoplastina</taxon>
        <taxon>Eubodonida</taxon>
        <taxon>Bodonidae</taxon>
        <taxon>Bodo</taxon>
    </lineage>
</organism>
<sequence length="752" mass="82919">DPTVQSDVKRWPFKVVSTSNDNITVEVQWRGEAKRFSPEEISAMVLKKMKATAESYIGKEVKTAVVTVPAYFNDVQRQATKDAGAIAGLEVISIMNEPTAAAVAYGLDKIGDNHRKRDVLIFDLGGGTFDVTLLTIGANVFEVKATSGDTHLGGADFDNRLVKFYTEEFKKKNNGKDLSSYTEEFKKKNNGKDLSSAQFFGPTVQSDVKRWPFKVVSTSNDNITVEVQWRGEAKRFSPEEISAMVLKKMKATAETYIGKEVKKAVVTVPAYFNDVQRQATKDAGAIAGLEVISIMNEPTAAAVAYGLDKIGDNHRKRDVLIFDLGGGTFDVTLLTIGANVFEVKATSGDTHLGGADFDNRLVKFYTEEFKKKNNGKDLSSSPRSVQRLRVACERAKRTLSSATQATIEIDALFDNIDFTATITRARFEELCVDLFKKTFIPVERVLQDAKMNKRVVDDVVLVGGSTRIPKVQQLVSEFFGGKALNKSINADEAIAYGAAVQGFVLTGGQSRQTDGLLLLDVTPLTLGIDSYGDVMSVLIERNTRIPTQRTVSFTTTSDNQAFVQFHVIEGERTMSKDCRSLAKFDLRGIPPAPRNTLQIDVTFSIDANGILNVSAEEKRSGTKSHIVVVNDKARYSYSDIARQINDASDLEAQERPQRDQLVAKVSLETYAYYIKNSVLADDDARGGKLDESVKPVLLEAADDALDWLTENRNASRTEIELRKWNLENLRNLLLSSGTQESASGENSDEEVD</sequence>
<dbReference type="AlphaFoldDB" id="A0A0S4JND6"/>
<evidence type="ECO:0000256" key="3">
    <source>
        <dbReference type="ARBA" id="ARBA00022840"/>
    </source>
</evidence>
<dbReference type="Gene3D" id="3.30.30.30">
    <property type="match status" value="1"/>
</dbReference>
<dbReference type="Proteomes" id="UP000051952">
    <property type="component" value="Unassembled WGS sequence"/>
</dbReference>
<dbReference type="SUPFAM" id="SSF100920">
    <property type="entry name" value="Heat shock protein 70kD (HSP70), peptide-binding domain"/>
    <property type="match status" value="1"/>
</dbReference>
<name>A0A0S4JND6_BODSA</name>
<proteinExistence type="inferred from homology"/>
<dbReference type="SUPFAM" id="SSF53067">
    <property type="entry name" value="Actin-like ATPase domain"/>
    <property type="match status" value="4"/>
</dbReference>
<dbReference type="VEuPathDB" id="TriTrypDB:BSAL_34010"/>
<dbReference type="SUPFAM" id="SSF100934">
    <property type="entry name" value="Heat shock protein 70kD (HSP70), C-terminal subdomain"/>
    <property type="match status" value="1"/>
</dbReference>
<dbReference type="GO" id="GO:0140662">
    <property type="term" value="F:ATP-dependent protein folding chaperone"/>
    <property type="evidence" value="ECO:0007669"/>
    <property type="project" value="InterPro"/>
</dbReference>